<evidence type="ECO:0000313" key="10">
    <source>
        <dbReference type="EMBL" id="KAK7814837.1"/>
    </source>
</evidence>
<evidence type="ECO:0000256" key="2">
    <source>
        <dbReference type="ARBA" id="ARBA00004369"/>
    </source>
</evidence>
<keyword evidence="11" id="KW-1185">Reference proteome</keyword>
<keyword evidence="5 7" id="KW-0697">Rotamase</keyword>
<keyword evidence="4" id="KW-0703">Sarcoplasmic reticulum</keyword>
<dbReference type="Proteomes" id="UP001488838">
    <property type="component" value="Unassembled WGS sequence"/>
</dbReference>
<evidence type="ECO:0000256" key="8">
    <source>
        <dbReference type="SAM" id="MobiDB-lite"/>
    </source>
</evidence>
<dbReference type="InterPro" id="IPR001179">
    <property type="entry name" value="PPIase_FKBP_dom"/>
</dbReference>
<feature type="region of interest" description="Disordered" evidence="8">
    <location>
        <begin position="1"/>
        <end position="24"/>
    </location>
</feature>
<evidence type="ECO:0000259" key="9">
    <source>
        <dbReference type="PROSITE" id="PS50059"/>
    </source>
</evidence>
<dbReference type="PANTHER" id="PTHR10516:SF26">
    <property type="entry name" value="PEPTIDYL-PROLYL CIS-TRANS ISOMERASE FKBP5"/>
    <property type="match status" value="1"/>
</dbReference>
<dbReference type="Gene3D" id="3.10.50.40">
    <property type="match status" value="1"/>
</dbReference>
<protein>
    <recommendedName>
        <fullName evidence="3 7">peptidylprolyl isomerase</fullName>
        <ecNumber evidence="3 7">5.2.1.8</ecNumber>
    </recommendedName>
</protein>
<gene>
    <name evidence="10" type="ORF">U0070_026338</name>
</gene>
<comment type="catalytic activity">
    <reaction evidence="1 7">
        <text>[protein]-peptidylproline (omega=180) = [protein]-peptidylproline (omega=0)</text>
        <dbReference type="Rhea" id="RHEA:16237"/>
        <dbReference type="Rhea" id="RHEA-COMP:10747"/>
        <dbReference type="Rhea" id="RHEA-COMP:10748"/>
        <dbReference type="ChEBI" id="CHEBI:83833"/>
        <dbReference type="ChEBI" id="CHEBI:83834"/>
        <dbReference type="EC" id="5.2.1.8"/>
    </reaction>
</comment>
<dbReference type="PANTHER" id="PTHR10516">
    <property type="entry name" value="PEPTIDYL-PROLYL CIS-TRANS ISOMERASE"/>
    <property type="match status" value="1"/>
</dbReference>
<dbReference type="InterPro" id="IPR046357">
    <property type="entry name" value="PPIase_dom_sf"/>
</dbReference>
<organism evidence="10 11">
    <name type="scientific">Myodes glareolus</name>
    <name type="common">Bank vole</name>
    <name type="synonym">Clethrionomys glareolus</name>
    <dbReference type="NCBI Taxonomy" id="447135"/>
    <lineage>
        <taxon>Eukaryota</taxon>
        <taxon>Metazoa</taxon>
        <taxon>Chordata</taxon>
        <taxon>Craniata</taxon>
        <taxon>Vertebrata</taxon>
        <taxon>Euteleostomi</taxon>
        <taxon>Mammalia</taxon>
        <taxon>Eutheria</taxon>
        <taxon>Euarchontoglires</taxon>
        <taxon>Glires</taxon>
        <taxon>Rodentia</taxon>
        <taxon>Myomorpha</taxon>
        <taxon>Muroidea</taxon>
        <taxon>Cricetidae</taxon>
        <taxon>Arvicolinae</taxon>
        <taxon>Myodes</taxon>
    </lineage>
</organism>
<evidence type="ECO:0000256" key="3">
    <source>
        <dbReference type="ARBA" id="ARBA00013194"/>
    </source>
</evidence>
<dbReference type="GO" id="GO:0016529">
    <property type="term" value="C:sarcoplasmic reticulum"/>
    <property type="evidence" value="ECO:0007669"/>
    <property type="project" value="UniProtKB-SubCell"/>
</dbReference>
<evidence type="ECO:0000256" key="7">
    <source>
        <dbReference type="PROSITE-ProRule" id="PRU00277"/>
    </source>
</evidence>
<keyword evidence="6 7" id="KW-0413">Isomerase</keyword>
<dbReference type="AlphaFoldDB" id="A0AAW0IK93"/>
<reference evidence="10 11" key="1">
    <citation type="journal article" date="2023" name="bioRxiv">
        <title>Conserved and derived expression patterns and positive selection on dental genes reveal complex evolutionary context of ever-growing rodent molars.</title>
        <authorList>
            <person name="Calamari Z.T."/>
            <person name="Song A."/>
            <person name="Cohen E."/>
            <person name="Akter M."/>
            <person name="Roy R.D."/>
            <person name="Hallikas O."/>
            <person name="Christensen M.M."/>
            <person name="Li P."/>
            <person name="Marangoni P."/>
            <person name="Jernvall J."/>
            <person name="Klein O.D."/>
        </authorList>
    </citation>
    <scope>NUCLEOTIDE SEQUENCE [LARGE SCALE GENOMIC DNA]</scope>
    <source>
        <strain evidence="10">V071</strain>
    </source>
</reference>
<dbReference type="Pfam" id="PF00254">
    <property type="entry name" value="FKBP_C"/>
    <property type="match status" value="1"/>
</dbReference>
<name>A0AAW0IK93_MYOGA</name>
<evidence type="ECO:0000313" key="11">
    <source>
        <dbReference type="Proteomes" id="UP001488838"/>
    </source>
</evidence>
<evidence type="ECO:0000256" key="6">
    <source>
        <dbReference type="ARBA" id="ARBA00023235"/>
    </source>
</evidence>
<comment type="subcellular location">
    <subcellularLocation>
        <location evidence="2">Sarcoplasmic reticulum</location>
    </subcellularLocation>
</comment>
<evidence type="ECO:0000256" key="4">
    <source>
        <dbReference type="ARBA" id="ARBA00022951"/>
    </source>
</evidence>
<dbReference type="EC" id="5.2.1.8" evidence="3 7"/>
<feature type="compositionally biased region" description="Polar residues" evidence="8">
    <location>
        <begin position="1"/>
        <end position="18"/>
    </location>
</feature>
<dbReference type="SUPFAM" id="SSF54534">
    <property type="entry name" value="FKBP-like"/>
    <property type="match status" value="1"/>
</dbReference>
<dbReference type="PROSITE" id="PS50059">
    <property type="entry name" value="FKBP_PPIASE"/>
    <property type="match status" value="1"/>
</dbReference>
<proteinExistence type="predicted"/>
<sequence>MTTDEGTSNNGENPTATVLEQGEDITTKKDRGVLKIVKRVGSSDEAPMIGDRVYVHYKGKLSNGKKFDSSHDRNEPFVFSLGKGKRQFLQCCLDLFLFVFCRSSEACLWRVWPTDPQESLRSFGICDNGSFRDSAKRMSLQLTYLH</sequence>
<dbReference type="GO" id="GO:0003755">
    <property type="term" value="F:peptidyl-prolyl cis-trans isomerase activity"/>
    <property type="evidence" value="ECO:0007669"/>
    <property type="project" value="UniProtKB-KW"/>
</dbReference>
<comment type="caution">
    <text evidence="10">The sequence shown here is derived from an EMBL/GenBank/DDBJ whole genome shotgun (WGS) entry which is preliminary data.</text>
</comment>
<evidence type="ECO:0000256" key="1">
    <source>
        <dbReference type="ARBA" id="ARBA00000971"/>
    </source>
</evidence>
<accession>A0AAW0IK93</accession>
<evidence type="ECO:0000256" key="5">
    <source>
        <dbReference type="ARBA" id="ARBA00023110"/>
    </source>
</evidence>
<feature type="domain" description="PPIase FKBP-type" evidence="9">
    <location>
        <begin position="50"/>
        <end position="90"/>
    </location>
</feature>
<dbReference type="EMBL" id="JBBHLL010000118">
    <property type="protein sequence ID" value="KAK7814837.1"/>
    <property type="molecule type" value="Genomic_DNA"/>
</dbReference>
<dbReference type="InterPro" id="IPR050689">
    <property type="entry name" value="FKBP-type_PPIase"/>
</dbReference>